<evidence type="ECO:0000256" key="9">
    <source>
        <dbReference type="ARBA" id="ARBA00029447"/>
    </source>
</evidence>
<dbReference type="InterPro" id="IPR003660">
    <property type="entry name" value="HAMP_dom"/>
</dbReference>
<dbReference type="InterPro" id="IPR003122">
    <property type="entry name" value="Tar_rcpt_lig-bd"/>
</dbReference>
<evidence type="ECO:0000256" key="6">
    <source>
        <dbReference type="ARBA" id="ARBA00022989"/>
    </source>
</evidence>
<dbReference type="CDD" id="cd11386">
    <property type="entry name" value="MCP_signal"/>
    <property type="match status" value="1"/>
</dbReference>
<protein>
    <submittedName>
        <fullName evidence="14">Chemotaxis protein</fullName>
    </submittedName>
</protein>
<evidence type="ECO:0000256" key="4">
    <source>
        <dbReference type="ARBA" id="ARBA00022500"/>
    </source>
</evidence>
<evidence type="ECO:0000313" key="14">
    <source>
        <dbReference type="EMBL" id="AMO37047.1"/>
    </source>
</evidence>
<evidence type="ECO:0000259" key="13">
    <source>
        <dbReference type="PROSITE" id="PS50885"/>
    </source>
</evidence>
<evidence type="ECO:0000256" key="3">
    <source>
        <dbReference type="ARBA" id="ARBA00022481"/>
    </source>
</evidence>
<dbReference type="FunFam" id="1.10.287.950:FF:000001">
    <property type="entry name" value="Methyl-accepting chemotaxis sensory transducer"/>
    <property type="match status" value="1"/>
</dbReference>
<dbReference type="STRING" id="1134435.AC731_008825"/>
<feature type="transmembrane region" description="Helical" evidence="11">
    <location>
        <begin position="196"/>
        <end position="215"/>
    </location>
</feature>
<dbReference type="PANTHER" id="PTHR32089">
    <property type="entry name" value="METHYL-ACCEPTING CHEMOTAXIS PROTEIN MCPB"/>
    <property type="match status" value="1"/>
</dbReference>
<evidence type="ECO:0000256" key="2">
    <source>
        <dbReference type="ARBA" id="ARBA00022475"/>
    </source>
</evidence>
<dbReference type="Pfam" id="PF00015">
    <property type="entry name" value="MCPsignal"/>
    <property type="match status" value="1"/>
</dbReference>
<feature type="transmembrane region" description="Helical" evidence="11">
    <location>
        <begin position="12"/>
        <end position="32"/>
    </location>
</feature>
<dbReference type="PANTHER" id="PTHR32089:SF119">
    <property type="entry name" value="METHYL-ACCEPTING CHEMOTAXIS PROTEIN CTPL"/>
    <property type="match status" value="1"/>
</dbReference>
<keyword evidence="6 11" id="KW-1133">Transmembrane helix</keyword>
<sequence length="549" mass="59807">MTKLSIAQRLWIWAAVAGFLFFAAVAFGWYGLHQAKESLREVHEINIATLGRLEAIQLRLLSNRRLIPLAFQLDPEGGLASAHERPLPYYLEQIDRNTREIETLLQAQRERLRDPEEEALFTAFEGHYREWLAQVDEVLASLRTGHFRLTYMSAFVQGGEPAGDATGEALAALHAHQTDVTARMYEAAQERYHATISAYLALSVIGTLCGVFIAVSTLRRLRTAFGVASRVARSIADGDLSVSVPALGSDEFGVLLGEIGHMRDRLHGLVDDLRREVKQLGVEARQMSGIAGTASQHALSQEEALNRMSEAANALVHSIDQVETHASLSLQTTERSSARAEDSRQFIRSMAREMHRVAEVVDTTAVQVQELEQLSQRISGVVNVIREVAEQTNLLALNAAIEAARAGEQGRGFAVVADEVRKLAERTAASTQEIIVTISDIQDRTRGVSAGMKQVVERVAAGQGLSRDAEVSVESIREGTHAVFEAVGSIGELIKAQAESTREIVRRIESVSSGTGDLSASATRSAESAAGLDALARTLDDLSGRFRLA</sequence>
<keyword evidence="15" id="KW-1185">Reference proteome</keyword>
<dbReference type="PROSITE" id="PS50885">
    <property type="entry name" value="HAMP"/>
    <property type="match status" value="1"/>
</dbReference>
<evidence type="ECO:0000256" key="8">
    <source>
        <dbReference type="ARBA" id="ARBA00023224"/>
    </source>
</evidence>
<keyword evidence="7 11" id="KW-0472">Membrane</keyword>
<dbReference type="SUPFAM" id="SSF58104">
    <property type="entry name" value="Methyl-accepting chemotaxis protein (MCP) signaling domain"/>
    <property type="match status" value="1"/>
</dbReference>
<evidence type="ECO:0000256" key="7">
    <source>
        <dbReference type="ARBA" id="ARBA00023136"/>
    </source>
</evidence>
<evidence type="ECO:0000256" key="5">
    <source>
        <dbReference type="ARBA" id="ARBA00022692"/>
    </source>
</evidence>
<feature type="domain" description="Methyl-accepting transducer" evidence="12">
    <location>
        <begin position="276"/>
        <end position="512"/>
    </location>
</feature>
<dbReference type="SMART" id="SM00283">
    <property type="entry name" value="MA"/>
    <property type="match status" value="1"/>
</dbReference>
<dbReference type="KEGG" id="thu:AC731_008825"/>
<dbReference type="GO" id="GO:0006935">
    <property type="term" value="P:chemotaxis"/>
    <property type="evidence" value="ECO:0007669"/>
    <property type="project" value="UniProtKB-KW"/>
</dbReference>
<keyword evidence="8 10" id="KW-0807">Transducer</keyword>
<dbReference type="Pfam" id="PF00672">
    <property type="entry name" value="HAMP"/>
    <property type="match status" value="1"/>
</dbReference>
<keyword evidence="3" id="KW-0488">Methylation</keyword>
<gene>
    <name evidence="14" type="ORF">AC731_008825</name>
</gene>
<evidence type="ECO:0000256" key="11">
    <source>
        <dbReference type="SAM" id="Phobius"/>
    </source>
</evidence>
<dbReference type="Proteomes" id="UP000036902">
    <property type="component" value="Chromosome"/>
</dbReference>
<comment type="subcellular location">
    <subcellularLocation>
        <location evidence="1">Cell membrane</location>
        <topology evidence="1">Multi-pass membrane protein</topology>
    </subcellularLocation>
</comment>
<organism evidence="14 15">
    <name type="scientific">Thauera humireducens</name>
    <dbReference type="NCBI Taxonomy" id="1134435"/>
    <lineage>
        <taxon>Bacteria</taxon>
        <taxon>Pseudomonadati</taxon>
        <taxon>Pseudomonadota</taxon>
        <taxon>Betaproteobacteria</taxon>
        <taxon>Rhodocyclales</taxon>
        <taxon>Zoogloeaceae</taxon>
        <taxon>Thauera</taxon>
    </lineage>
</organism>
<reference evidence="15" key="1">
    <citation type="submission" date="2016-03" db="EMBL/GenBank/DDBJ databases">
        <authorList>
            <person name="Ma C."/>
            <person name="Zhou S."/>
            <person name="Yang G."/>
        </authorList>
    </citation>
    <scope>NUCLEOTIDE SEQUENCE [LARGE SCALE GENOMIC DNA]</scope>
    <source>
        <strain evidence="15">SgZ-1</strain>
    </source>
</reference>
<dbReference type="EMBL" id="CP014646">
    <property type="protein sequence ID" value="AMO37047.1"/>
    <property type="molecule type" value="Genomic_DNA"/>
</dbReference>
<dbReference type="AlphaFoldDB" id="A0A127K517"/>
<proteinExistence type="inferred from homology"/>
<dbReference type="Gene3D" id="1.10.287.950">
    <property type="entry name" value="Methyl-accepting chemotaxis protein"/>
    <property type="match status" value="1"/>
</dbReference>
<keyword evidence="2" id="KW-1003">Cell membrane</keyword>
<accession>A0A127K517</accession>
<dbReference type="InterPro" id="IPR004089">
    <property type="entry name" value="MCPsignal_dom"/>
</dbReference>
<dbReference type="GO" id="GO:0005886">
    <property type="term" value="C:plasma membrane"/>
    <property type="evidence" value="ECO:0007669"/>
    <property type="project" value="UniProtKB-SubCell"/>
</dbReference>
<dbReference type="Pfam" id="PF02203">
    <property type="entry name" value="TarH"/>
    <property type="match status" value="1"/>
</dbReference>
<comment type="similarity">
    <text evidence="9">Belongs to the methyl-accepting chemotaxis (MCP) protein family.</text>
</comment>
<dbReference type="CDD" id="cd06225">
    <property type="entry name" value="HAMP"/>
    <property type="match status" value="1"/>
</dbReference>
<dbReference type="RefSeq" id="WP_048705305.1">
    <property type="nucleotide sequence ID" value="NZ_CP014646.1"/>
</dbReference>
<keyword evidence="5 11" id="KW-0812">Transmembrane</keyword>
<evidence type="ECO:0000313" key="15">
    <source>
        <dbReference type="Proteomes" id="UP000036902"/>
    </source>
</evidence>
<dbReference type="PROSITE" id="PS50111">
    <property type="entry name" value="CHEMOTAXIS_TRANSDUC_2"/>
    <property type="match status" value="1"/>
</dbReference>
<evidence type="ECO:0000256" key="10">
    <source>
        <dbReference type="PROSITE-ProRule" id="PRU00284"/>
    </source>
</evidence>
<evidence type="ECO:0000259" key="12">
    <source>
        <dbReference type="PROSITE" id="PS50111"/>
    </source>
</evidence>
<evidence type="ECO:0000256" key="1">
    <source>
        <dbReference type="ARBA" id="ARBA00004651"/>
    </source>
</evidence>
<dbReference type="GO" id="GO:0007165">
    <property type="term" value="P:signal transduction"/>
    <property type="evidence" value="ECO:0007669"/>
    <property type="project" value="UniProtKB-KW"/>
</dbReference>
<feature type="domain" description="HAMP" evidence="13">
    <location>
        <begin position="219"/>
        <end position="271"/>
    </location>
</feature>
<name>A0A127K517_9RHOO</name>
<dbReference type="SMART" id="SM00304">
    <property type="entry name" value="HAMP"/>
    <property type="match status" value="1"/>
</dbReference>
<keyword evidence="4" id="KW-0145">Chemotaxis</keyword>